<organism evidence="1 2">
    <name type="scientific">Dioscorea alata</name>
    <name type="common">Purple yam</name>
    <dbReference type="NCBI Taxonomy" id="55571"/>
    <lineage>
        <taxon>Eukaryota</taxon>
        <taxon>Viridiplantae</taxon>
        <taxon>Streptophyta</taxon>
        <taxon>Embryophyta</taxon>
        <taxon>Tracheophyta</taxon>
        <taxon>Spermatophyta</taxon>
        <taxon>Magnoliopsida</taxon>
        <taxon>Liliopsida</taxon>
        <taxon>Dioscoreales</taxon>
        <taxon>Dioscoreaceae</taxon>
        <taxon>Dioscorea</taxon>
    </lineage>
</organism>
<keyword evidence="1" id="KW-0378">Hydrolase</keyword>
<reference evidence="2" key="1">
    <citation type="journal article" date="2022" name="Nat. Commun.">
        <title>Chromosome evolution and the genetic basis of agronomically important traits in greater yam.</title>
        <authorList>
            <person name="Bredeson J.V."/>
            <person name="Lyons J.B."/>
            <person name="Oniyinde I.O."/>
            <person name="Okereke N.R."/>
            <person name="Kolade O."/>
            <person name="Nnabue I."/>
            <person name="Nwadili C.O."/>
            <person name="Hribova E."/>
            <person name="Parker M."/>
            <person name="Nwogha J."/>
            <person name="Shu S."/>
            <person name="Carlson J."/>
            <person name="Kariba R."/>
            <person name="Muthemba S."/>
            <person name="Knop K."/>
            <person name="Barton G.J."/>
            <person name="Sherwood A.V."/>
            <person name="Lopez-Montes A."/>
            <person name="Asiedu R."/>
            <person name="Jamnadass R."/>
            <person name="Muchugi A."/>
            <person name="Goodstein D."/>
            <person name="Egesi C.N."/>
            <person name="Featherston J."/>
            <person name="Asfaw A."/>
            <person name="Simpson G.G."/>
            <person name="Dolezel J."/>
            <person name="Hendre P.S."/>
            <person name="Van Deynze A."/>
            <person name="Kumar P.L."/>
            <person name="Obidiegwu J.E."/>
            <person name="Bhattacharjee R."/>
            <person name="Rokhsar D.S."/>
        </authorList>
    </citation>
    <scope>NUCLEOTIDE SEQUENCE [LARGE SCALE GENOMIC DNA]</scope>
    <source>
        <strain evidence="2">cv. TDa95/00328</strain>
    </source>
</reference>
<dbReference type="EMBL" id="CM037023">
    <property type="protein sequence ID" value="KAH7665898.1"/>
    <property type="molecule type" value="Genomic_DNA"/>
</dbReference>
<evidence type="ECO:0000313" key="2">
    <source>
        <dbReference type="Proteomes" id="UP000827976"/>
    </source>
</evidence>
<sequence length="410" mass="46615">MQDPHQSLYLKIDDLKNNMKHLMAAKKDVQRKLDDLQHNGKLLDNQLLVNDWLRNAGETLDKVNQLLDEYSNGNCDAGSVFQCCCSRYKCFSKAIKLKVEISRLTAKQPGIKSKIKGKKVISNLDIACSYLADETNDIIGIWGMGGVGKTTLLSKIYQRLFHNAKMGFDHVLFIEASQNTQLEELQKKIAKELHLPSSAGQQDIFIALKTKNIVLLLDDIWEPVDLVGLGIINPFRDDDDSTKPYKYKVIFTARSEDVCAQMKASKKIKVECLEEDDAWELFKDNVNLDVIESDERINEIAKLVMNKSGGLPLALKTFGKAMSKRKTVQEWEDILSSLKNSGIEGFQGEQESLLYILGFSYDYLPKNIQECFLWASILRWLCKDDLLELWMGLGLIGNFDNLQQAYRSAR</sequence>
<gene>
    <name evidence="1" type="ORF">IHE45_13G063200</name>
</gene>
<proteinExistence type="predicted"/>
<dbReference type="Proteomes" id="UP000827976">
    <property type="component" value="Chromosome 13"/>
</dbReference>
<name>A0ACB7UYM5_DIOAL</name>
<comment type="caution">
    <text evidence="1">The sequence shown here is derived from an EMBL/GenBank/DDBJ whole genome shotgun (WGS) entry which is preliminary data.</text>
</comment>
<evidence type="ECO:0000313" key="1">
    <source>
        <dbReference type="EMBL" id="KAH7665898.1"/>
    </source>
</evidence>
<accession>A0ACB7UYM5</accession>
<protein>
    <submittedName>
        <fullName evidence="1">P-loop containing nucleoside triphosphate hydrolase protein</fullName>
    </submittedName>
</protein>
<keyword evidence="2" id="KW-1185">Reference proteome</keyword>